<dbReference type="Gene3D" id="1.25.40.20">
    <property type="entry name" value="Ankyrin repeat-containing domain"/>
    <property type="match status" value="1"/>
</dbReference>
<dbReference type="EMBL" id="CARXXK010000002">
    <property type="protein sequence ID" value="CAI6357990.1"/>
    <property type="molecule type" value="Genomic_DNA"/>
</dbReference>
<accession>A0AAV0WPI9</accession>
<reference evidence="1 2" key="1">
    <citation type="submission" date="2023-01" db="EMBL/GenBank/DDBJ databases">
        <authorList>
            <person name="Whitehead M."/>
        </authorList>
    </citation>
    <scope>NUCLEOTIDE SEQUENCE [LARGE SCALE GENOMIC DNA]</scope>
</reference>
<dbReference type="PANTHER" id="PTHR46586">
    <property type="entry name" value="ANKYRIN REPEAT-CONTAINING PROTEIN"/>
    <property type="match status" value="1"/>
</dbReference>
<dbReference type="Proteomes" id="UP001160148">
    <property type="component" value="Unassembled WGS sequence"/>
</dbReference>
<comment type="caution">
    <text evidence="1">The sequence shown here is derived from an EMBL/GenBank/DDBJ whole genome shotgun (WGS) entry which is preliminary data.</text>
</comment>
<evidence type="ECO:0008006" key="3">
    <source>
        <dbReference type="Google" id="ProtNLM"/>
    </source>
</evidence>
<protein>
    <recommendedName>
        <fullName evidence="3">Ankyrin repeat-containing domain</fullName>
    </recommendedName>
</protein>
<dbReference type="AlphaFoldDB" id="A0AAV0WPI9"/>
<gene>
    <name evidence="1" type="ORF">MEUPH1_LOCUS13554</name>
</gene>
<proteinExistence type="predicted"/>
<evidence type="ECO:0000313" key="1">
    <source>
        <dbReference type="EMBL" id="CAI6357990.1"/>
    </source>
</evidence>
<dbReference type="SUPFAM" id="SSF48403">
    <property type="entry name" value="Ankyrin repeat"/>
    <property type="match status" value="1"/>
</dbReference>
<dbReference type="SUPFAM" id="SSF140860">
    <property type="entry name" value="Pseudo ankyrin repeat-like"/>
    <property type="match status" value="1"/>
</dbReference>
<sequence>MATAGDGDSPMAPNDTPRGNAMPFTLSKLAYFACNEETRTWYNTKSFGLRVDLKKCCNFLMTLGDRRRALTSRPGNNYGGSKVCTIAAFNGHLDCLQQAHVAGIPWDWRTTEVACRSGNIECLMYVHSNGCETGGYVSALAAACAGHLSTLEYCWINGFKFPRNLCTLIARFGSIESLRYLRSLGFNWDVSTTAAAASFNQLEFLKYLHQHGCPWDATTCYAASKLGNLQCLEYAHKNGCQWDMTTCQGAAQYGHIDCLKYAHTNGCEWNILTTMMAAINRQQECFRYALENGCPWPDWLTWESIAEA</sequence>
<dbReference type="PANTHER" id="PTHR46586:SF3">
    <property type="entry name" value="ANKYRIN REPEAT-CONTAINING PROTEIN"/>
    <property type="match status" value="1"/>
</dbReference>
<dbReference type="InterPro" id="IPR052050">
    <property type="entry name" value="SecEffector_AnkRepeat"/>
</dbReference>
<organism evidence="1 2">
    <name type="scientific">Macrosiphum euphorbiae</name>
    <name type="common">potato aphid</name>
    <dbReference type="NCBI Taxonomy" id="13131"/>
    <lineage>
        <taxon>Eukaryota</taxon>
        <taxon>Metazoa</taxon>
        <taxon>Ecdysozoa</taxon>
        <taxon>Arthropoda</taxon>
        <taxon>Hexapoda</taxon>
        <taxon>Insecta</taxon>
        <taxon>Pterygota</taxon>
        <taxon>Neoptera</taxon>
        <taxon>Paraneoptera</taxon>
        <taxon>Hemiptera</taxon>
        <taxon>Sternorrhyncha</taxon>
        <taxon>Aphidomorpha</taxon>
        <taxon>Aphidoidea</taxon>
        <taxon>Aphididae</taxon>
        <taxon>Macrosiphini</taxon>
        <taxon>Macrosiphum</taxon>
    </lineage>
</organism>
<evidence type="ECO:0000313" key="2">
    <source>
        <dbReference type="Proteomes" id="UP001160148"/>
    </source>
</evidence>
<keyword evidence="2" id="KW-1185">Reference proteome</keyword>
<name>A0AAV0WPI9_9HEMI</name>
<dbReference type="InterPro" id="IPR036770">
    <property type="entry name" value="Ankyrin_rpt-contain_sf"/>
</dbReference>